<reference evidence="2 3" key="1">
    <citation type="submission" date="2024-02" db="EMBL/GenBank/DDBJ databases">
        <authorList>
            <person name="Chen Y."/>
            <person name="Shah S."/>
            <person name="Dougan E. K."/>
            <person name="Thang M."/>
            <person name="Chan C."/>
        </authorList>
    </citation>
    <scope>NUCLEOTIDE SEQUENCE [LARGE SCALE GENOMIC DNA]</scope>
</reference>
<dbReference type="Proteomes" id="UP001642464">
    <property type="component" value="Unassembled WGS sequence"/>
</dbReference>
<evidence type="ECO:0000313" key="3">
    <source>
        <dbReference type="Proteomes" id="UP001642464"/>
    </source>
</evidence>
<dbReference type="GO" id="GO:0016301">
    <property type="term" value="F:kinase activity"/>
    <property type="evidence" value="ECO:0007669"/>
    <property type="project" value="UniProtKB-KW"/>
</dbReference>
<gene>
    <name evidence="2" type="ORF">SCF082_LOCUS14549</name>
</gene>
<keyword evidence="2" id="KW-0418">Kinase</keyword>
<keyword evidence="2" id="KW-0808">Transferase</keyword>
<sequence length="417" mass="46756">MPVKPWLCWKAQKALPSADPVENPTDHIKPLLQLKALKTKCFQRKVALRQRQESLQTVKDRVRAAQEIWSAKDARPDPGVTVSSCGEEEVETAEIPKGYRKDVWETEASSLATALQERRTLNECLRFEVRSLEQAFQSLIELGDQRVADLCCLQERNAALVQQQQDAKADCQQQHATYWEAARPSLSGRELPELQLQAAQLHRELGALEAQLLQSRRCADEAQQQALMNAQQQLQAALKPSVYSPRETLKAQLEAASPGEEKSEGMSALLNADMSSIHEDESQKELEELGQGATFDLAPEKASASAPAEKICPQLPELPQSPRVAPASGSTDPHTEAAVLRETAGHRRLQQAVMENQQLELHILQCRERLQQRLLQQQIVQERLKAELRLHVEKSRSNRVEVVGVGFFRKTMRGARS</sequence>
<protein>
    <submittedName>
        <fullName evidence="2">Extracellular signal-regulated kinase 1</fullName>
    </submittedName>
</protein>
<evidence type="ECO:0000313" key="2">
    <source>
        <dbReference type="EMBL" id="CAK9019511.1"/>
    </source>
</evidence>
<proteinExistence type="predicted"/>
<feature type="region of interest" description="Disordered" evidence="1">
    <location>
        <begin position="314"/>
        <end position="333"/>
    </location>
</feature>
<evidence type="ECO:0000256" key="1">
    <source>
        <dbReference type="SAM" id="MobiDB-lite"/>
    </source>
</evidence>
<dbReference type="EMBL" id="CAXAMM010009125">
    <property type="protein sequence ID" value="CAK9019511.1"/>
    <property type="molecule type" value="Genomic_DNA"/>
</dbReference>
<accession>A0ABP0JYE8</accession>
<name>A0ABP0JYE8_9DINO</name>
<keyword evidence="3" id="KW-1185">Reference proteome</keyword>
<comment type="caution">
    <text evidence="2">The sequence shown here is derived from an EMBL/GenBank/DDBJ whole genome shotgun (WGS) entry which is preliminary data.</text>
</comment>
<organism evidence="2 3">
    <name type="scientific">Durusdinium trenchii</name>
    <dbReference type="NCBI Taxonomy" id="1381693"/>
    <lineage>
        <taxon>Eukaryota</taxon>
        <taxon>Sar</taxon>
        <taxon>Alveolata</taxon>
        <taxon>Dinophyceae</taxon>
        <taxon>Suessiales</taxon>
        <taxon>Symbiodiniaceae</taxon>
        <taxon>Durusdinium</taxon>
    </lineage>
</organism>